<gene>
    <name evidence="2" type="ORF">GALL_104610</name>
</gene>
<dbReference type="GO" id="GO:0016787">
    <property type="term" value="F:hydrolase activity"/>
    <property type="evidence" value="ECO:0007669"/>
    <property type="project" value="UniProtKB-KW"/>
</dbReference>
<dbReference type="Gene3D" id="3.30.379.10">
    <property type="entry name" value="Chitobiase/beta-hexosaminidase domain 2-like"/>
    <property type="match status" value="1"/>
</dbReference>
<sequence>MRRTLLLLLPILTLAPLHADIVRAPDAAPRVLYGVDHLQRALDDAHLDRTRIVVGTTADADVKALESSHQLALAKGEPRADEGFVIQGCADGSLAVVGSDDSGVLYGCLELAKRLAAGERPGPGFHLADAPAFELRGPCIGMQKTYILPGRKVYEYPYTPQLFPFFYDKSFWRGYLDYLVSLRMNTLYLWAGQPFGSLVRVKEYPEAVEVPPDVFKRNVEMYRWITRECDRRGIWLVQEFYSILLPKPFAEKYGMSTQLSAPNPRAADYTRKAIAEFVHQYPNVGLLVCLGEALRGQENQTHWFTNVILPGVKDGMAEAGLKNEPPVILRTHATDARLVVPPALKEYHNLYTMSKYNGESLTTWDPRGERQKLDLAMSRIGTPHISNVHILANLEPFRYGDQQFIQKCVQAMRDRLGAKGVHVYPLFYWNWPYSPDIATPKLLQWKRDWIWFEAWARYAWDPDIPAKADHAYWIGRIADHYGEAAAADILGAYNNSGECAPRILRRFGITDGNRQTMSLGMTLDELVNPRKYHPFPLLWTAEAPPGERLQEYVQREWEHKPHVGETPPQVIREIEDFSARAVREVDAAEPLVTKNRAEFERLRNDIHCIREMSLNYATKAQAALCVLRYKYSHDLQDMVRAEGYLHESLEHYRKLVDLTRDTYSAANSMQTSQRRIPVPGGRGGKPANYLWSQLLPLYQREYVNFKAQVDALRTPGAHVRTHAPLPAADFKILTPGLYSYTIQTGNTVFTDSKATFTEVAPELEGLQGIKFSFEAARDNRLPPITWESKTPVKVLIGFFDDDGRKWRRPPTLETDATAAAHGGAEAFLLDGVKFDSLPPADVYEFTYPAGRQTLDLHGSGAYVILGFAR</sequence>
<evidence type="ECO:0008006" key="3">
    <source>
        <dbReference type="Google" id="ProtNLM"/>
    </source>
</evidence>
<keyword evidence="1" id="KW-0378">Hydrolase</keyword>
<dbReference type="InterPro" id="IPR029018">
    <property type="entry name" value="Hex-like_dom2"/>
</dbReference>
<organism evidence="2">
    <name type="scientific">mine drainage metagenome</name>
    <dbReference type="NCBI Taxonomy" id="410659"/>
    <lineage>
        <taxon>unclassified sequences</taxon>
        <taxon>metagenomes</taxon>
        <taxon>ecological metagenomes</taxon>
    </lineage>
</organism>
<dbReference type="AlphaFoldDB" id="A0A1J5T5U5"/>
<proteinExistence type="predicted"/>
<protein>
    <recommendedName>
        <fullName evidence="3">Beta-hexosaminidase bacterial type N-terminal domain-containing protein</fullName>
    </recommendedName>
</protein>
<evidence type="ECO:0000313" key="2">
    <source>
        <dbReference type="EMBL" id="OIR07502.1"/>
    </source>
</evidence>
<evidence type="ECO:0000256" key="1">
    <source>
        <dbReference type="ARBA" id="ARBA00022801"/>
    </source>
</evidence>
<comment type="caution">
    <text evidence="2">The sequence shown here is derived from an EMBL/GenBank/DDBJ whole genome shotgun (WGS) entry which is preliminary data.</text>
</comment>
<dbReference type="EMBL" id="MLJW01000037">
    <property type="protein sequence ID" value="OIR07502.1"/>
    <property type="molecule type" value="Genomic_DNA"/>
</dbReference>
<accession>A0A1J5T5U5</accession>
<reference evidence="2" key="1">
    <citation type="submission" date="2016-10" db="EMBL/GenBank/DDBJ databases">
        <title>Sequence of Gallionella enrichment culture.</title>
        <authorList>
            <person name="Poehlein A."/>
            <person name="Muehling M."/>
            <person name="Daniel R."/>
        </authorList>
    </citation>
    <scope>NUCLEOTIDE SEQUENCE</scope>
</reference>
<name>A0A1J5T5U5_9ZZZZ</name>
<dbReference type="SUPFAM" id="SSF55545">
    <property type="entry name" value="beta-N-acetylhexosaminidase-like domain"/>
    <property type="match status" value="1"/>
</dbReference>